<dbReference type="GO" id="GO:0005886">
    <property type="term" value="C:plasma membrane"/>
    <property type="evidence" value="ECO:0007669"/>
    <property type="project" value="UniProtKB-SubCell"/>
</dbReference>
<keyword evidence="5 6" id="KW-0472">Membrane</keyword>
<keyword evidence="8" id="KW-1185">Reference proteome</keyword>
<evidence type="ECO:0000256" key="1">
    <source>
        <dbReference type="ARBA" id="ARBA00004651"/>
    </source>
</evidence>
<feature type="transmembrane region" description="Helical" evidence="6">
    <location>
        <begin position="91"/>
        <end position="117"/>
    </location>
</feature>
<name>B9XAX3_PEDPL</name>
<dbReference type="STRING" id="320771.Cflav_PD5793"/>
<evidence type="ECO:0000256" key="6">
    <source>
        <dbReference type="SAM" id="Phobius"/>
    </source>
</evidence>
<feature type="transmembrane region" description="Helical" evidence="6">
    <location>
        <begin position="129"/>
        <end position="153"/>
    </location>
</feature>
<feature type="transmembrane region" description="Helical" evidence="6">
    <location>
        <begin position="225"/>
        <end position="246"/>
    </location>
</feature>
<keyword evidence="3 6" id="KW-0812">Transmembrane</keyword>
<feature type="transmembrane region" description="Helical" evidence="6">
    <location>
        <begin position="464"/>
        <end position="489"/>
    </location>
</feature>
<dbReference type="Proteomes" id="UP000003688">
    <property type="component" value="Unassembled WGS sequence"/>
</dbReference>
<proteinExistence type="predicted"/>
<feature type="transmembrane region" description="Helical" evidence="6">
    <location>
        <begin position="398"/>
        <end position="420"/>
    </location>
</feature>
<organism evidence="7 8">
    <name type="scientific">Pedosphaera parvula (strain Ellin514)</name>
    <dbReference type="NCBI Taxonomy" id="320771"/>
    <lineage>
        <taxon>Bacteria</taxon>
        <taxon>Pseudomonadati</taxon>
        <taxon>Verrucomicrobiota</taxon>
        <taxon>Pedosphaerae</taxon>
        <taxon>Pedosphaerales</taxon>
        <taxon>Pedosphaeraceae</taxon>
        <taxon>Pedosphaera</taxon>
    </lineage>
</organism>
<dbReference type="CDD" id="cd12082">
    <property type="entry name" value="MATE_like"/>
    <property type="match status" value="1"/>
</dbReference>
<feature type="transmembrane region" description="Helical" evidence="6">
    <location>
        <begin position="440"/>
        <end position="457"/>
    </location>
</feature>
<dbReference type="OrthoDB" id="5751261at2"/>
<evidence type="ECO:0000313" key="7">
    <source>
        <dbReference type="EMBL" id="EEF63158.1"/>
    </source>
</evidence>
<gene>
    <name evidence="7" type="ORF">Cflav_PD5793</name>
</gene>
<feature type="transmembrane region" description="Helical" evidence="6">
    <location>
        <begin position="305"/>
        <end position="328"/>
    </location>
</feature>
<comment type="subcellular location">
    <subcellularLocation>
        <location evidence="1">Cell membrane</location>
        <topology evidence="1">Multi-pass membrane protein</topology>
    </subcellularLocation>
</comment>
<feature type="transmembrane region" description="Helical" evidence="6">
    <location>
        <begin position="162"/>
        <end position="179"/>
    </location>
</feature>
<dbReference type="RefSeq" id="WP_007412971.1">
    <property type="nucleotide sequence ID" value="NZ_ABOX02000002.1"/>
</dbReference>
<reference evidence="7 8" key="1">
    <citation type="journal article" date="2011" name="J. Bacteriol.">
        <title>Genome sequence of 'Pedosphaera parvula' Ellin514, an aerobic Verrucomicrobial isolate from pasture soil.</title>
        <authorList>
            <person name="Kant R."/>
            <person name="van Passel M.W."/>
            <person name="Sangwan P."/>
            <person name="Palva A."/>
            <person name="Lucas S."/>
            <person name="Copeland A."/>
            <person name="Lapidus A."/>
            <person name="Glavina Del Rio T."/>
            <person name="Dalin E."/>
            <person name="Tice H."/>
            <person name="Bruce D."/>
            <person name="Goodwin L."/>
            <person name="Pitluck S."/>
            <person name="Chertkov O."/>
            <person name="Larimer F.W."/>
            <person name="Land M.L."/>
            <person name="Hauser L."/>
            <person name="Brettin T.S."/>
            <person name="Detter J.C."/>
            <person name="Han S."/>
            <person name="de Vos W.M."/>
            <person name="Janssen P.H."/>
            <person name="Smidt H."/>
        </authorList>
    </citation>
    <scope>NUCLEOTIDE SEQUENCE [LARGE SCALE GENOMIC DNA]</scope>
    <source>
        <strain evidence="7 8">Ellin514</strain>
    </source>
</reference>
<feature type="transmembrane region" description="Helical" evidence="6">
    <location>
        <begin position="45"/>
        <end position="70"/>
    </location>
</feature>
<dbReference type="InterPro" id="IPR050833">
    <property type="entry name" value="Poly_Biosynth_Transport"/>
</dbReference>
<evidence type="ECO:0000256" key="5">
    <source>
        <dbReference type="ARBA" id="ARBA00023136"/>
    </source>
</evidence>
<comment type="caution">
    <text evidence="7">The sequence shown here is derived from an EMBL/GenBank/DDBJ whole genome shotgun (WGS) entry which is preliminary data.</text>
</comment>
<evidence type="ECO:0000256" key="3">
    <source>
        <dbReference type="ARBA" id="ARBA00022692"/>
    </source>
</evidence>
<feature type="transmembrane region" description="Helical" evidence="6">
    <location>
        <begin position="340"/>
        <end position="362"/>
    </location>
</feature>
<keyword evidence="4 6" id="KW-1133">Transmembrane helix</keyword>
<sequence>MATKSRSYHYLAGISTGSARMLLQVIVGVCLTPFTLRFLDREEYAIFGLTLELLTWLTLLDVGISAGLRIQAARLSGKPDPDRFNRMVSTVFFAQNAIVLVVLVAGLGMALAFPHFFPIRESLRHDATWLMVLSVFGAALSIGSQTFSAILVANQQMHIDNLLGLLMVIIRTVLTVVLLELGCGIYSLAIAHLVSKAVTAVMAVVRTYRLLPDLQIKFRLASWDILRQIGGVGIYFSLGGLAGIIIHSLDTTVAARVVSIEAVTSFLLTGKFYELVGGLVWLITENARPMLGQMLGQNKMKESLAAYRQLFALSTGLAVVAAFSVWSGNGSFVARWVGEVNYAGTFVDLALAFGMIAGLWIMPNRAILSANLAVRNQTIVRLVEGALNLGLSIIFGRIYGLLGIVGATVIASLITSMWLLPLFTARMFGRPFIRFVWDDAARVFILMLCLLPVALAARRISTDLGGYVGAALGSATTGACGVVMIWFLMLDRSLRARFPIRQVYERIYARTARVFTGTPAS</sequence>
<evidence type="ECO:0000256" key="4">
    <source>
        <dbReference type="ARBA" id="ARBA00022989"/>
    </source>
</evidence>
<accession>B9XAX3</accession>
<evidence type="ECO:0000313" key="8">
    <source>
        <dbReference type="Proteomes" id="UP000003688"/>
    </source>
</evidence>
<feature type="transmembrane region" description="Helical" evidence="6">
    <location>
        <begin position="185"/>
        <end position="205"/>
    </location>
</feature>
<evidence type="ECO:0000256" key="2">
    <source>
        <dbReference type="ARBA" id="ARBA00022475"/>
    </source>
</evidence>
<protein>
    <submittedName>
        <fullName evidence="7">Polysaccharide biosynthesis protein</fullName>
    </submittedName>
</protein>
<dbReference type="PANTHER" id="PTHR30250:SF26">
    <property type="entry name" value="PSMA PROTEIN"/>
    <property type="match status" value="1"/>
</dbReference>
<dbReference type="AlphaFoldDB" id="B9XAX3"/>
<dbReference type="EMBL" id="ABOX02000002">
    <property type="protein sequence ID" value="EEF63158.1"/>
    <property type="molecule type" value="Genomic_DNA"/>
</dbReference>
<keyword evidence="2" id="KW-1003">Cell membrane</keyword>
<feature type="transmembrane region" description="Helical" evidence="6">
    <location>
        <begin position="266"/>
        <end position="284"/>
    </location>
</feature>
<dbReference type="PANTHER" id="PTHR30250">
    <property type="entry name" value="PST FAMILY PREDICTED COLANIC ACID TRANSPORTER"/>
    <property type="match status" value="1"/>
</dbReference>